<reference evidence="10 11" key="1">
    <citation type="submission" date="2023-11" db="EMBL/GenBank/DDBJ databases">
        <title>An acidophilic fungus is an integral part of prey digestion in a carnivorous sundew plant.</title>
        <authorList>
            <person name="Tsai I.J."/>
        </authorList>
    </citation>
    <scope>NUCLEOTIDE SEQUENCE [LARGE SCALE GENOMIC DNA]</scope>
    <source>
        <strain evidence="10">169a</strain>
    </source>
</reference>
<evidence type="ECO:0000256" key="6">
    <source>
        <dbReference type="ARBA" id="ARBA00023136"/>
    </source>
</evidence>
<name>A0AAQ3R8M9_9PEZI</name>
<feature type="transmembrane region" description="Helical" evidence="8">
    <location>
        <begin position="298"/>
        <end position="316"/>
    </location>
</feature>
<dbReference type="PROSITE" id="PS50850">
    <property type="entry name" value="MFS"/>
    <property type="match status" value="1"/>
</dbReference>
<feature type="transmembrane region" description="Helical" evidence="8">
    <location>
        <begin position="38"/>
        <end position="55"/>
    </location>
</feature>
<dbReference type="InterPro" id="IPR005829">
    <property type="entry name" value="Sugar_transporter_CS"/>
</dbReference>
<comment type="similarity">
    <text evidence="2 7">Belongs to the major facilitator superfamily. Sugar transporter (TC 2.A.1.1) family.</text>
</comment>
<comment type="subcellular location">
    <subcellularLocation>
        <location evidence="1">Membrane</location>
        <topology evidence="1">Multi-pass membrane protein</topology>
    </subcellularLocation>
</comment>
<dbReference type="EMBL" id="CP138586">
    <property type="protein sequence ID" value="WPH01934.1"/>
    <property type="molecule type" value="Genomic_DNA"/>
</dbReference>
<keyword evidence="3 7" id="KW-0813">Transport</keyword>
<keyword evidence="4 8" id="KW-0812">Transmembrane</keyword>
<feature type="transmembrane region" description="Helical" evidence="8">
    <location>
        <begin position="388"/>
        <end position="412"/>
    </location>
</feature>
<evidence type="ECO:0000256" key="4">
    <source>
        <dbReference type="ARBA" id="ARBA00022692"/>
    </source>
</evidence>
<feature type="transmembrane region" description="Helical" evidence="8">
    <location>
        <begin position="336"/>
        <end position="356"/>
    </location>
</feature>
<dbReference type="GO" id="GO:0016020">
    <property type="term" value="C:membrane"/>
    <property type="evidence" value="ECO:0007669"/>
    <property type="project" value="UniProtKB-SubCell"/>
</dbReference>
<evidence type="ECO:0000256" key="8">
    <source>
        <dbReference type="SAM" id="Phobius"/>
    </source>
</evidence>
<feature type="transmembrane region" description="Helical" evidence="8">
    <location>
        <begin position="176"/>
        <end position="201"/>
    </location>
</feature>
<dbReference type="SUPFAM" id="SSF103473">
    <property type="entry name" value="MFS general substrate transporter"/>
    <property type="match status" value="1"/>
</dbReference>
<feature type="transmembrane region" description="Helical" evidence="8">
    <location>
        <begin position="92"/>
        <end position="110"/>
    </location>
</feature>
<sequence>MISSSSTENNSPPTFILRVFCFDTSNMAEKPFLRGRRLQLSLAVTAAVAWILQGYDQALMNGLLTLPTFEQTFPEIDTTHYKGRATLQGTAVALYEVGAALGALSCFFIGDKYGRKRPTIGAAIVVLVGVVIQASSYQLPQLIVARIVTGLGVGAFTATLPSWVGESSEANHRGFLIAFEGSGAIFGVMLAGWLELGLFFAPKDDSVSWRFPIAFQAIFPIAVLCVAPFLAESPRWLLSKDRIEEGKAVLALLEDEDEGSEVVEARARVIMNSIYADKQGHSKNPFALTPNRHLNRTLLAIGVNMLAQMSGVNVISFYSNKIFQEDLHFSATLSRVITGCLQTWQFLMATASIFLIDRFGRRRLLIIGACCMAVANAGLAGLQSHADIKAVAGCALIFYFFALAAFPIGLFLIPFMFASEIAPICIRAQVTAMSSATNWLFNFLVAEVTPTAFANIGWKYYLVYVCTNSISVVVFYLFAPETKGRTLEDIDAIFLGASNSLQPVKMAKYMQPGIAEELDMNEKTALEAERLESVA</sequence>
<feature type="transmembrane region" description="Helical" evidence="8">
    <location>
        <begin position="363"/>
        <end position="382"/>
    </location>
</feature>
<dbReference type="InterPro" id="IPR005828">
    <property type="entry name" value="MFS_sugar_transport-like"/>
</dbReference>
<evidence type="ECO:0000256" key="1">
    <source>
        <dbReference type="ARBA" id="ARBA00004141"/>
    </source>
</evidence>
<keyword evidence="5 8" id="KW-1133">Transmembrane helix</keyword>
<accession>A0AAQ3R8M9</accession>
<proteinExistence type="inferred from homology"/>
<dbReference type="InterPro" id="IPR050360">
    <property type="entry name" value="MFS_Sugar_Transporters"/>
</dbReference>
<dbReference type="GO" id="GO:0005351">
    <property type="term" value="F:carbohydrate:proton symporter activity"/>
    <property type="evidence" value="ECO:0007669"/>
    <property type="project" value="TreeGrafter"/>
</dbReference>
<organism evidence="10 11">
    <name type="scientific">Acrodontium crateriforme</name>
    <dbReference type="NCBI Taxonomy" id="150365"/>
    <lineage>
        <taxon>Eukaryota</taxon>
        <taxon>Fungi</taxon>
        <taxon>Dikarya</taxon>
        <taxon>Ascomycota</taxon>
        <taxon>Pezizomycotina</taxon>
        <taxon>Dothideomycetes</taxon>
        <taxon>Dothideomycetidae</taxon>
        <taxon>Mycosphaerellales</taxon>
        <taxon>Teratosphaeriaceae</taxon>
        <taxon>Acrodontium</taxon>
    </lineage>
</organism>
<feature type="transmembrane region" description="Helical" evidence="8">
    <location>
        <begin position="119"/>
        <end position="137"/>
    </location>
</feature>
<dbReference type="InterPro" id="IPR036259">
    <property type="entry name" value="MFS_trans_sf"/>
</dbReference>
<dbReference type="InterPro" id="IPR003663">
    <property type="entry name" value="Sugar/inositol_transpt"/>
</dbReference>
<dbReference type="Pfam" id="PF00083">
    <property type="entry name" value="Sugar_tr"/>
    <property type="match status" value="1"/>
</dbReference>
<keyword evidence="11" id="KW-1185">Reference proteome</keyword>
<dbReference type="InterPro" id="IPR020846">
    <property type="entry name" value="MFS_dom"/>
</dbReference>
<feature type="domain" description="Major facilitator superfamily (MFS) profile" evidence="9">
    <location>
        <begin position="42"/>
        <end position="483"/>
    </location>
</feature>
<dbReference type="PANTHER" id="PTHR48022:SF68">
    <property type="entry name" value="MAJOR FACILITATOR SUPERFAMILY (MFS) PROFILE DOMAIN-CONTAINING PROTEIN-RELATED"/>
    <property type="match status" value="1"/>
</dbReference>
<evidence type="ECO:0000313" key="10">
    <source>
        <dbReference type="EMBL" id="WPH01934.1"/>
    </source>
</evidence>
<dbReference type="AlphaFoldDB" id="A0AAQ3R8M9"/>
<dbReference type="PROSITE" id="PS00216">
    <property type="entry name" value="SUGAR_TRANSPORT_1"/>
    <property type="match status" value="1"/>
</dbReference>
<protein>
    <recommendedName>
        <fullName evidence="9">Major facilitator superfamily (MFS) profile domain-containing protein</fullName>
    </recommendedName>
</protein>
<keyword evidence="6 8" id="KW-0472">Membrane</keyword>
<evidence type="ECO:0000259" key="9">
    <source>
        <dbReference type="PROSITE" id="PS50850"/>
    </source>
</evidence>
<evidence type="ECO:0000313" key="11">
    <source>
        <dbReference type="Proteomes" id="UP001303373"/>
    </source>
</evidence>
<evidence type="ECO:0000256" key="2">
    <source>
        <dbReference type="ARBA" id="ARBA00010992"/>
    </source>
</evidence>
<dbReference type="Proteomes" id="UP001303373">
    <property type="component" value="Chromosome 7"/>
</dbReference>
<evidence type="ECO:0000256" key="3">
    <source>
        <dbReference type="ARBA" id="ARBA00022448"/>
    </source>
</evidence>
<dbReference type="PRINTS" id="PR00171">
    <property type="entry name" value="SUGRTRNSPORT"/>
</dbReference>
<dbReference type="NCBIfam" id="TIGR00879">
    <property type="entry name" value="SP"/>
    <property type="match status" value="1"/>
</dbReference>
<feature type="transmembrane region" description="Helical" evidence="8">
    <location>
        <begin position="461"/>
        <end position="479"/>
    </location>
</feature>
<gene>
    <name evidence="10" type="ORF">R9X50_00478800</name>
</gene>
<feature type="transmembrane region" description="Helical" evidence="8">
    <location>
        <begin position="213"/>
        <end position="231"/>
    </location>
</feature>
<evidence type="ECO:0000256" key="5">
    <source>
        <dbReference type="ARBA" id="ARBA00022989"/>
    </source>
</evidence>
<dbReference type="Gene3D" id="1.20.1250.20">
    <property type="entry name" value="MFS general substrate transporter like domains"/>
    <property type="match status" value="1"/>
</dbReference>
<dbReference type="PANTHER" id="PTHR48022">
    <property type="entry name" value="PLASTIDIC GLUCOSE TRANSPORTER 4"/>
    <property type="match status" value="1"/>
</dbReference>
<evidence type="ECO:0000256" key="7">
    <source>
        <dbReference type="RuleBase" id="RU003346"/>
    </source>
</evidence>
<feature type="transmembrane region" description="Helical" evidence="8">
    <location>
        <begin position="143"/>
        <end position="164"/>
    </location>
</feature>